<dbReference type="PANTHER" id="PTHR45138:SF9">
    <property type="entry name" value="DIGUANYLATE CYCLASE DGCM-RELATED"/>
    <property type="match status" value="1"/>
</dbReference>
<dbReference type="InterPro" id="IPR043128">
    <property type="entry name" value="Rev_trsase/Diguanyl_cyclase"/>
</dbReference>
<dbReference type="CDD" id="cd01949">
    <property type="entry name" value="GGDEF"/>
    <property type="match status" value="1"/>
</dbReference>
<dbReference type="PANTHER" id="PTHR45138">
    <property type="entry name" value="REGULATORY COMPONENTS OF SENSORY TRANSDUCTION SYSTEM"/>
    <property type="match status" value="1"/>
</dbReference>
<accession>A0A1J5R0U2</accession>
<evidence type="ECO:0000259" key="1">
    <source>
        <dbReference type="PROSITE" id="PS50887"/>
    </source>
</evidence>
<protein>
    <submittedName>
        <fullName evidence="2">Response regulator PleD</fullName>
    </submittedName>
</protein>
<reference evidence="2" key="1">
    <citation type="submission" date="2016-10" db="EMBL/GenBank/DDBJ databases">
        <title>Sequence of Gallionella enrichment culture.</title>
        <authorList>
            <person name="Poehlein A."/>
            <person name="Muehling M."/>
            <person name="Daniel R."/>
        </authorList>
    </citation>
    <scope>NUCLEOTIDE SEQUENCE</scope>
</reference>
<name>A0A1J5R0U2_9ZZZZ</name>
<dbReference type="AlphaFoldDB" id="A0A1J5R0U2"/>
<dbReference type="InterPro" id="IPR050469">
    <property type="entry name" value="Diguanylate_Cyclase"/>
</dbReference>
<evidence type="ECO:0000313" key="2">
    <source>
        <dbReference type="EMBL" id="OIQ89577.1"/>
    </source>
</evidence>
<dbReference type="SUPFAM" id="SSF55073">
    <property type="entry name" value="Nucleotide cyclase"/>
    <property type="match status" value="1"/>
</dbReference>
<proteinExistence type="predicted"/>
<dbReference type="GO" id="GO:0052621">
    <property type="term" value="F:diguanylate cyclase activity"/>
    <property type="evidence" value="ECO:0007669"/>
    <property type="project" value="TreeGrafter"/>
</dbReference>
<dbReference type="Pfam" id="PF00990">
    <property type="entry name" value="GGDEF"/>
    <property type="match status" value="1"/>
</dbReference>
<dbReference type="InterPro" id="IPR000160">
    <property type="entry name" value="GGDEF_dom"/>
</dbReference>
<sequence length="604" mass="67210">MEQKSTPIELARQTLMQLVQRKLPPTPDNYRSVYDEIAGLKSVDKSLELGKSLAKVLNEAGKKQPKYIAVAQAITPLVETQDWKKLEDQLHKLFVTDSASAGAMDVNWSILIRSLLKQLEVSHKGVTLSRKKEGLSKVLSNFGSDPSVLGQKIQALMSSWGVGSGESEALASEVIDAAVTQSPIAASVQATATVANSSSNKVLELWRDMLLKTFELVLIPHLHAVPDQQQKATALLAKMQQAHTEPSLSKCATELRPVLLNIEIQRDLQHRTHASLLQLLRLVVSNMGELMTEDKWFQGQAKVINEIISKPLNLNTLYDAESSLKELTYKQSQIRPALTDAKDTLKKMVSTFVDRLVEMTESTSDYHGKIEGYQQKITSTEDIGELNKLLNNILDDTRAIGLSVQRTRDEFSVSQQKALIAEKKIQELTAELDHISEVAHQDYLTGALNRRGMDEAIEREFNRADRHNANLCIAMMDIDHFKKLNDTLGHSTGDKALTYFAKVIKEVLRTTDVLARYGGEEFIIIMPATPKNEAVSVVTRVQRELTKNFFMHNSERVLITFSAGVAERKPGEPPETLIPRADAALYEAKNSGRNRVVAAEDAPD</sequence>
<dbReference type="NCBIfam" id="TIGR00254">
    <property type="entry name" value="GGDEF"/>
    <property type="match status" value="1"/>
</dbReference>
<gene>
    <name evidence="2" type="primary">pleD_27</name>
    <name evidence="2" type="ORF">GALL_285540</name>
</gene>
<feature type="domain" description="GGDEF" evidence="1">
    <location>
        <begin position="469"/>
        <end position="601"/>
    </location>
</feature>
<dbReference type="FunFam" id="3.30.70.270:FF:000001">
    <property type="entry name" value="Diguanylate cyclase domain protein"/>
    <property type="match status" value="1"/>
</dbReference>
<dbReference type="Gene3D" id="3.30.70.270">
    <property type="match status" value="1"/>
</dbReference>
<dbReference type="EMBL" id="MLJW01000325">
    <property type="protein sequence ID" value="OIQ89577.1"/>
    <property type="molecule type" value="Genomic_DNA"/>
</dbReference>
<dbReference type="SMART" id="SM00267">
    <property type="entry name" value="GGDEF"/>
    <property type="match status" value="1"/>
</dbReference>
<organism evidence="2">
    <name type="scientific">mine drainage metagenome</name>
    <dbReference type="NCBI Taxonomy" id="410659"/>
    <lineage>
        <taxon>unclassified sequences</taxon>
        <taxon>metagenomes</taxon>
        <taxon>ecological metagenomes</taxon>
    </lineage>
</organism>
<dbReference type="InterPro" id="IPR029787">
    <property type="entry name" value="Nucleotide_cyclase"/>
</dbReference>
<comment type="caution">
    <text evidence="2">The sequence shown here is derived from an EMBL/GenBank/DDBJ whole genome shotgun (WGS) entry which is preliminary data.</text>
</comment>
<dbReference type="PROSITE" id="PS50887">
    <property type="entry name" value="GGDEF"/>
    <property type="match status" value="1"/>
</dbReference>